<dbReference type="Proteomes" id="UP000008281">
    <property type="component" value="Unassembled WGS sequence"/>
</dbReference>
<name>E3MIU3_CAERE</name>
<evidence type="ECO:0000313" key="2">
    <source>
        <dbReference type="EMBL" id="EFP02628.1"/>
    </source>
</evidence>
<proteinExistence type="predicted"/>
<protein>
    <submittedName>
        <fullName evidence="2">Uncharacterized protein</fullName>
    </submittedName>
</protein>
<keyword evidence="1" id="KW-1133">Transmembrane helix</keyword>
<organism evidence="3">
    <name type="scientific">Caenorhabditis remanei</name>
    <name type="common">Caenorhabditis vulgaris</name>
    <dbReference type="NCBI Taxonomy" id="31234"/>
    <lineage>
        <taxon>Eukaryota</taxon>
        <taxon>Metazoa</taxon>
        <taxon>Ecdysozoa</taxon>
        <taxon>Nematoda</taxon>
        <taxon>Chromadorea</taxon>
        <taxon>Rhabditida</taxon>
        <taxon>Rhabditina</taxon>
        <taxon>Rhabditomorpha</taxon>
        <taxon>Rhabditoidea</taxon>
        <taxon>Rhabditidae</taxon>
        <taxon>Peloderinae</taxon>
        <taxon>Caenorhabditis</taxon>
    </lineage>
</organism>
<feature type="transmembrane region" description="Helical" evidence="1">
    <location>
        <begin position="74"/>
        <end position="95"/>
    </location>
</feature>
<dbReference type="InParanoid" id="E3MIU3"/>
<feature type="transmembrane region" description="Helical" evidence="1">
    <location>
        <begin position="115"/>
        <end position="135"/>
    </location>
</feature>
<gene>
    <name evidence="2" type="ORF">CRE_02371</name>
</gene>
<evidence type="ECO:0000313" key="3">
    <source>
        <dbReference type="Proteomes" id="UP000008281"/>
    </source>
</evidence>
<keyword evidence="1" id="KW-0812">Transmembrane</keyword>
<keyword evidence="3" id="KW-1185">Reference proteome</keyword>
<reference evidence="2" key="1">
    <citation type="submission" date="2007-07" db="EMBL/GenBank/DDBJ databases">
        <title>PCAP assembly of the Caenorhabditis remanei genome.</title>
        <authorList>
            <consortium name="The Caenorhabditis remanei Sequencing Consortium"/>
            <person name="Wilson R.K."/>
        </authorList>
    </citation>
    <scope>NUCLEOTIDE SEQUENCE [LARGE SCALE GENOMIC DNA]</scope>
    <source>
        <strain evidence="2">PB4641</strain>
    </source>
</reference>
<dbReference type="GeneID" id="9802329"/>
<accession>E3MIU3</accession>
<sequence>MGRKTSKKTDFLFSAVVVALRLATTVLRVVIEVNSMKLILQFMETIYLISNTVLLIIIGIRWKIGKLKINQHIVCRFVNSLILTASFITSLLFFLSKQLLFPTVENPEVIIESEVYTFNFYYLSFFWIISVYICYSVPVQRLVIRQDMPTERVQVVTVLTIVKPENSN</sequence>
<feature type="transmembrane region" description="Helical" evidence="1">
    <location>
        <begin position="38"/>
        <end position="62"/>
    </location>
</feature>
<dbReference type="KEGG" id="crq:GCK72_011559"/>
<dbReference type="RefSeq" id="XP_003104018.2">
    <property type="nucleotide sequence ID" value="XM_003103970.2"/>
</dbReference>
<dbReference type="HOGENOM" id="CLU_1588051_0_0_1"/>
<dbReference type="EMBL" id="DS268448">
    <property type="protein sequence ID" value="EFP02628.1"/>
    <property type="molecule type" value="Genomic_DNA"/>
</dbReference>
<keyword evidence="1" id="KW-0472">Membrane</keyword>
<dbReference type="AlphaFoldDB" id="E3MIU3"/>
<evidence type="ECO:0000256" key="1">
    <source>
        <dbReference type="SAM" id="Phobius"/>
    </source>
</evidence>
<dbReference type="CTD" id="9802329"/>